<evidence type="ECO:0000256" key="1">
    <source>
        <dbReference type="ARBA" id="ARBA00001946"/>
    </source>
</evidence>
<keyword evidence="4" id="KW-0479">Metal-binding</keyword>
<sequence>MIAVIIDSTYHGAYKAFIVGMVSDSKGDDQERGGSRARSIAQARDPRRRARAALLSPDTTCPPARPRARPPTLQLADNGPGEGPVLSRAERPAPAFNHSSGTSPAHKSRSKLPDSSPSHATEIVLKAQILAGGRGKGVFSSGLKGGVHLTKDPKVVGELAEQMIGYNLTTKQTPKGGVKVQKVMVAEALDISRETYFAILMDRACNGPVLVGSPQGGVDIEEVAAKSPELIFKEEIDIFEGVKDLQAQRLAENLGFKGPLQQQAADQIKKLYNLFLKIDATQVEVNPFGETPEGQVVCFDAKINFDDNAEFRQKEIFAMDDKSENEPIENEAAHYDLKYIGLDGNIACFVNGAGLAMATCDIISLNGGKPANFLDLGGGVKEAQVYQAFKLLTADPKVKPVDSLQTLSRCTRMFVFIKPKSVH</sequence>
<dbReference type="GO" id="GO:0005524">
    <property type="term" value="F:ATP binding"/>
    <property type="evidence" value="ECO:0007669"/>
    <property type="project" value="InterPro"/>
</dbReference>
<dbReference type="Gene3D" id="3.30.1490.20">
    <property type="entry name" value="ATP-grasp fold, A domain"/>
    <property type="match status" value="1"/>
</dbReference>
<organism evidence="13 14">
    <name type="scientific">Podarcis lilfordi</name>
    <name type="common">Lilford's wall lizard</name>
    <dbReference type="NCBI Taxonomy" id="74358"/>
    <lineage>
        <taxon>Eukaryota</taxon>
        <taxon>Metazoa</taxon>
        <taxon>Chordata</taxon>
        <taxon>Craniata</taxon>
        <taxon>Vertebrata</taxon>
        <taxon>Euteleostomi</taxon>
        <taxon>Lepidosauria</taxon>
        <taxon>Squamata</taxon>
        <taxon>Bifurcata</taxon>
        <taxon>Unidentata</taxon>
        <taxon>Episquamata</taxon>
        <taxon>Laterata</taxon>
        <taxon>Lacertibaenia</taxon>
        <taxon>Lacertidae</taxon>
        <taxon>Podarcis</taxon>
    </lineage>
</organism>
<dbReference type="FunFam" id="3.30.1490.20:FF:000004">
    <property type="entry name" value="Succinate--CoA ligase [ADP-forming] subunit beta, mitochondrial"/>
    <property type="match status" value="1"/>
</dbReference>
<dbReference type="Pfam" id="PF00549">
    <property type="entry name" value="Ligase_CoA"/>
    <property type="match status" value="1"/>
</dbReference>
<dbReference type="SUPFAM" id="SSF56059">
    <property type="entry name" value="Glutathione synthetase ATP-binding domain-like"/>
    <property type="match status" value="1"/>
</dbReference>
<evidence type="ECO:0000256" key="9">
    <source>
        <dbReference type="ARBA" id="ARBA00066724"/>
    </source>
</evidence>
<comment type="pathway">
    <text evidence="2">Carbohydrate metabolism; tricarboxylic acid cycle; succinate from succinyl-CoA (ligase route): step 1/1.</text>
</comment>
<feature type="domain" description="ATP-grasp fold succinyl-CoA synthetase-type" evidence="12">
    <location>
        <begin position="120"/>
        <end position="288"/>
    </location>
</feature>
<dbReference type="PANTHER" id="PTHR11815">
    <property type="entry name" value="SUCCINYL-COA SYNTHETASE BETA CHAIN"/>
    <property type="match status" value="1"/>
</dbReference>
<dbReference type="InterPro" id="IPR016102">
    <property type="entry name" value="Succinyl-CoA_synth-like"/>
</dbReference>
<evidence type="ECO:0000259" key="11">
    <source>
        <dbReference type="Pfam" id="PF00549"/>
    </source>
</evidence>
<dbReference type="GO" id="GO:0046872">
    <property type="term" value="F:metal ion binding"/>
    <property type="evidence" value="ECO:0007669"/>
    <property type="project" value="UniProtKB-KW"/>
</dbReference>
<evidence type="ECO:0000256" key="8">
    <source>
        <dbReference type="ARBA" id="ARBA00053833"/>
    </source>
</evidence>
<comment type="cofactor">
    <cofactor evidence="1">
        <name>Mg(2+)</name>
        <dbReference type="ChEBI" id="CHEBI:18420"/>
    </cofactor>
</comment>
<dbReference type="Pfam" id="PF08442">
    <property type="entry name" value="ATP-grasp_2"/>
    <property type="match status" value="1"/>
</dbReference>
<dbReference type="GO" id="GO:0004776">
    <property type="term" value="F:succinate-CoA ligase (GDP-forming) activity"/>
    <property type="evidence" value="ECO:0007669"/>
    <property type="project" value="UniProtKB-EC"/>
</dbReference>
<comment type="catalytic activity">
    <reaction evidence="7">
        <text>GTP + succinate + CoA = succinyl-CoA + GDP + phosphate</text>
        <dbReference type="Rhea" id="RHEA:22120"/>
        <dbReference type="ChEBI" id="CHEBI:30031"/>
        <dbReference type="ChEBI" id="CHEBI:37565"/>
        <dbReference type="ChEBI" id="CHEBI:43474"/>
        <dbReference type="ChEBI" id="CHEBI:57287"/>
        <dbReference type="ChEBI" id="CHEBI:57292"/>
        <dbReference type="ChEBI" id="CHEBI:58189"/>
        <dbReference type="EC" id="6.2.1.4"/>
    </reaction>
</comment>
<evidence type="ECO:0000256" key="5">
    <source>
        <dbReference type="ARBA" id="ARBA00022741"/>
    </source>
</evidence>
<dbReference type="InterPro" id="IPR017866">
    <property type="entry name" value="Succ-CoA_synthase_bsu_CS"/>
</dbReference>
<evidence type="ECO:0000256" key="3">
    <source>
        <dbReference type="ARBA" id="ARBA00022598"/>
    </source>
</evidence>
<evidence type="ECO:0000313" key="13">
    <source>
        <dbReference type="EMBL" id="CAI5767559.1"/>
    </source>
</evidence>
<keyword evidence="3 13" id="KW-0436">Ligase</keyword>
<dbReference type="GO" id="GO:0006104">
    <property type="term" value="P:succinyl-CoA metabolic process"/>
    <property type="evidence" value="ECO:0007669"/>
    <property type="project" value="TreeGrafter"/>
</dbReference>
<dbReference type="GO" id="GO:0006099">
    <property type="term" value="P:tricarboxylic acid cycle"/>
    <property type="evidence" value="ECO:0007669"/>
    <property type="project" value="TreeGrafter"/>
</dbReference>
<proteinExistence type="predicted"/>
<dbReference type="FunFam" id="3.30.470.20:FF:000002">
    <property type="entry name" value="Succinate--CoA ligase [ADP-forming] subunit beta"/>
    <property type="match status" value="1"/>
</dbReference>
<evidence type="ECO:0000259" key="12">
    <source>
        <dbReference type="Pfam" id="PF08442"/>
    </source>
</evidence>
<dbReference type="EMBL" id="OX395127">
    <property type="protein sequence ID" value="CAI5767559.1"/>
    <property type="molecule type" value="Genomic_DNA"/>
</dbReference>
<dbReference type="EC" id="6.2.1.4" evidence="9"/>
<dbReference type="SUPFAM" id="SSF52210">
    <property type="entry name" value="Succinyl-CoA synthetase domains"/>
    <property type="match status" value="1"/>
</dbReference>
<dbReference type="InterPro" id="IPR013650">
    <property type="entry name" value="ATP-grasp_succ-CoA_synth-type"/>
</dbReference>
<gene>
    <name evidence="13" type="ORF">PODLI_1B004546</name>
</gene>
<evidence type="ECO:0000256" key="2">
    <source>
        <dbReference type="ARBA" id="ARBA00005064"/>
    </source>
</evidence>
<keyword evidence="6" id="KW-0460">Magnesium</keyword>
<dbReference type="AlphaFoldDB" id="A0AA35NXL7"/>
<dbReference type="InterPro" id="IPR013815">
    <property type="entry name" value="ATP_grasp_subdomain_1"/>
</dbReference>
<comment type="function">
    <text evidence="8">GTP-specific succinyl-CoA synthetase functions in the citric acid cycle (TCA), coupling the hydrolysis of succinyl-CoA to the synthesis of GTP and thus represents the only step of substrate-level phosphorylation in the TCA. The beta subunit provides nucleotide specificity of the enzyme and binds the substrate succinate, while the binding sites for coenzyme A and phosphate are found in the alpha subunit.</text>
</comment>
<feature type="region of interest" description="Disordered" evidence="10">
    <location>
        <begin position="25"/>
        <end position="118"/>
    </location>
</feature>
<dbReference type="GO" id="GO:0042709">
    <property type="term" value="C:succinate-CoA ligase complex"/>
    <property type="evidence" value="ECO:0007669"/>
    <property type="project" value="TreeGrafter"/>
</dbReference>
<dbReference type="PANTHER" id="PTHR11815:SF10">
    <property type="entry name" value="SUCCINATE--COA LIGASE [GDP-FORMING] SUBUNIT BETA, MITOCHONDRIAL"/>
    <property type="match status" value="1"/>
</dbReference>
<dbReference type="GO" id="GO:0005739">
    <property type="term" value="C:mitochondrion"/>
    <property type="evidence" value="ECO:0007669"/>
    <property type="project" value="TreeGrafter"/>
</dbReference>
<dbReference type="InterPro" id="IPR005811">
    <property type="entry name" value="SUCC_ACL_C"/>
</dbReference>
<feature type="domain" description="ATP-citrate synthase/succinyl-CoA ligase C-terminal" evidence="11">
    <location>
        <begin position="350"/>
        <end position="399"/>
    </location>
</feature>
<evidence type="ECO:0000313" key="14">
    <source>
        <dbReference type="Proteomes" id="UP001178461"/>
    </source>
</evidence>
<evidence type="ECO:0000256" key="4">
    <source>
        <dbReference type="ARBA" id="ARBA00022723"/>
    </source>
</evidence>
<keyword evidence="5" id="KW-0547">Nucleotide-binding</keyword>
<dbReference type="Gene3D" id="3.40.50.261">
    <property type="entry name" value="Succinyl-CoA synthetase domains"/>
    <property type="match status" value="1"/>
</dbReference>
<evidence type="ECO:0000256" key="10">
    <source>
        <dbReference type="SAM" id="MobiDB-lite"/>
    </source>
</evidence>
<dbReference type="Proteomes" id="UP001178461">
    <property type="component" value="Chromosome 2"/>
</dbReference>
<dbReference type="PROSITE" id="PS01217">
    <property type="entry name" value="SUCCINYL_COA_LIG_3"/>
    <property type="match status" value="1"/>
</dbReference>
<reference evidence="13" key="1">
    <citation type="submission" date="2022-12" db="EMBL/GenBank/DDBJ databases">
        <authorList>
            <person name="Alioto T."/>
            <person name="Alioto T."/>
            <person name="Gomez Garrido J."/>
        </authorList>
    </citation>
    <scope>NUCLEOTIDE SEQUENCE</scope>
</reference>
<evidence type="ECO:0000256" key="6">
    <source>
        <dbReference type="ARBA" id="ARBA00022842"/>
    </source>
</evidence>
<protein>
    <recommendedName>
        <fullName evidence="9">succinate--CoA ligase (GDP-forming)</fullName>
        <ecNumber evidence="9">6.2.1.4</ecNumber>
    </recommendedName>
</protein>
<evidence type="ECO:0000256" key="7">
    <source>
        <dbReference type="ARBA" id="ARBA00052879"/>
    </source>
</evidence>
<dbReference type="Gene3D" id="3.30.470.20">
    <property type="entry name" value="ATP-grasp fold, B domain"/>
    <property type="match status" value="1"/>
</dbReference>
<accession>A0AA35NXL7</accession>
<name>A0AA35NXL7_9SAUR</name>
<feature type="compositionally biased region" description="Basic and acidic residues" evidence="10">
    <location>
        <begin position="25"/>
        <end position="34"/>
    </location>
</feature>
<keyword evidence="14" id="KW-1185">Reference proteome</keyword>